<proteinExistence type="inferred from homology"/>
<evidence type="ECO:0000256" key="1">
    <source>
        <dbReference type="ARBA" id="ARBA00008020"/>
    </source>
</evidence>
<dbReference type="InterPro" id="IPR027410">
    <property type="entry name" value="TCP-1-like_intermed_sf"/>
</dbReference>
<dbReference type="InterPro" id="IPR036041">
    <property type="entry name" value="Ribosome-inact_prot_sf"/>
</dbReference>
<keyword evidence="7" id="KW-1185">Reference proteome</keyword>
<keyword evidence="2" id="KW-0547">Nucleotide-binding</keyword>
<protein>
    <submittedName>
        <fullName evidence="6">Uncharacterized protein</fullName>
    </submittedName>
</protein>
<dbReference type="InterPro" id="IPR016138">
    <property type="entry name" value="Ribosome_inactivat_prot_sub1"/>
</dbReference>
<dbReference type="GO" id="GO:0030598">
    <property type="term" value="F:rRNA N-glycosylase activity"/>
    <property type="evidence" value="ECO:0007669"/>
    <property type="project" value="InterPro"/>
</dbReference>
<gene>
    <name evidence="6" type="ORF">QYE76_008399</name>
</gene>
<keyword evidence="3" id="KW-0067">ATP-binding</keyword>
<dbReference type="GO" id="GO:0140662">
    <property type="term" value="F:ATP-dependent protein folding chaperone"/>
    <property type="evidence" value="ECO:0007669"/>
    <property type="project" value="InterPro"/>
</dbReference>
<dbReference type="Gene3D" id="3.30.260.10">
    <property type="entry name" value="TCP-1-like chaperonin intermediate domain"/>
    <property type="match status" value="1"/>
</dbReference>
<organism evidence="6 7">
    <name type="scientific">Lolium multiflorum</name>
    <name type="common">Italian ryegrass</name>
    <name type="synonym">Lolium perenne subsp. multiflorum</name>
    <dbReference type="NCBI Taxonomy" id="4521"/>
    <lineage>
        <taxon>Eukaryota</taxon>
        <taxon>Viridiplantae</taxon>
        <taxon>Streptophyta</taxon>
        <taxon>Embryophyta</taxon>
        <taxon>Tracheophyta</taxon>
        <taxon>Spermatophyta</taxon>
        <taxon>Magnoliopsida</taxon>
        <taxon>Liliopsida</taxon>
        <taxon>Poales</taxon>
        <taxon>Poaceae</taxon>
        <taxon>BOP clade</taxon>
        <taxon>Pooideae</taxon>
        <taxon>Poodae</taxon>
        <taxon>Poeae</taxon>
        <taxon>Poeae Chloroplast Group 2 (Poeae type)</taxon>
        <taxon>Loliodinae</taxon>
        <taxon>Loliinae</taxon>
        <taxon>Lolium</taxon>
    </lineage>
</organism>
<sequence>MARAYDSAIVTIKRLILRESANEPDGTQFVTDEDLADRNFDIHKIPQLPISKHKYFIVVMYPPEDLDCDDTPMDSDKPVKFLFSFYNLYLIGFSYDEIWNVFNDAMIVGVSQESRVKYVKELAFPGDYNSIGQNYLKLDIGFNGQCDTYNRIVGIQTKKTNEDQLIRVLCRTTITIPESSRFAFLSQFHLINFHTGNFDVVLDKEVVEGEEYKNFSLHFTKWGTYSSMSKDGRQSFKVSAIPASGIKSFSALLSFISVATNKVFDDENKQLVGEVVKAQNTGDDHADDKGADDKGGNKGQNNDNQEDSNENKKNVQGNDKTWFYQAPVMPYVPYKRQNLYLDNEADVATFAVLEFNRKARLEEISWMLLLQLAMLEACKYAEEKLSVKVDKLGKDSLINCAKTSMSSKLIHTDHDFFANMVVEAVRAVKTTKSNGEVKYPVKSINILKVHGKSDKESFLHNGSHAAQGMPTLVHPAGVACLEFNLQKRKLQMGVQVLVSDPRKPEKIRERESNIRKELTEKVPNAGANVVFTTKGIDDMSLKVAAGGDAVEADALYVYLENQVVALGSIERLAIAELAESSPKVATFAGMEGEETFGPSFLGHSDEVVEKRISDDDIILVEDTKKTSVVSMVLRGANDFILEEIEPSLHDAMCIVKRSLDSSMVATGGGAVEAGALSVYLENQAAALGSMERLAIAELAESSAKVHDELTLEGPWESSDMGKAMLAERMSHALCAPSILAAANLDAKCGQNWYAGRGHGDSENHDRYPLGILGVIA</sequence>
<comment type="caution">
    <text evidence="6">The sequence shown here is derived from an EMBL/GenBank/DDBJ whole genome shotgun (WGS) entry which is preliminary data.</text>
</comment>
<evidence type="ECO:0000256" key="5">
    <source>
        <dbReference type="SAM" id="MobiDB-lite"/>
    </source>
</evidence>
<dbReference type="Gene3D" id="1.10.560.10">
    <property type="entry name" value="GroEL-like equatorial domain"/>
    <property type="match status" value="1"/>
</dbReference>
<feature type="compositionally biased region" description="Basic and acidic residues" evidence="5">
    <location>
        <begin position="282"/>
        <end position="296"/>
    </location>
</feature>
<evidence type="ECO:0000313" key="7">
    <source>
        <dbReference type="Proteomes" id="UP001231189"/>
    </source>
</evidence>
<dbReference type="GO" id="GO:0005524">
    <property type="term" value="F:ATP binding"/>
    <property type="evidence" value="ECO:0007669"/>
    <property type="project" value="UniProtKB-KW"/>
</dbReference>
<feature type="region of interest" description="Disordered" evidence="5">
    <location>
        <begin position="279"/>
        <end position="316"/>
    </location>
</feature>
<dbReference type="InterPro" id="IPR027413">
    <property type="entry name" value="GROEL-like_equatorial_sf"/>
</dbReference>
<dbReference type="Proteomes" id="UP001231189">
    <property type="component" value="Unassembled WGS sequence"/>
</dbReference>
<name>A0AAD8TRK8_LOLMU</name>
<evidence type="ECO:0000256" key="2">
    <source>
        <dbReference type="ARBA" id="ARBA00022741"/>
    </source>
</evidence>
<accession>A0AAD8TRK8</accession>
<dbReference type="AlphaFoldDB" id="A0AAD8TRK8"/>
<dbReference type="Gene3D" id="3.50.7.10">
    <property type="entry name" value="GroEL"/>
    <property type="match status" value="1"/>
</dbReference>
<dbReference type="SUPFAM" id="SSF54849">
    <property type="entry name" value="GroEL-intermediate domain like"/>
    <property type="match status" value="1"/>
</dbReference>
<reference evidence="6" key="1">
    <citation type="submission" date="2023-07" db="EMBL/GenBank/DDBJ databases">
        <title>A chromosome-level genome assembly of Lolium multiflorum.</title>
        <authorList>
            <person name="Chen Y."/>
            <person name="Copetti D."/>
            <person name="Kolliker R."/>
            <person name="Studer B."/>
        </authorList>
    </citation>
    <scope>NUCLEOTIDE SEQUENCE</scope>
    <source>
        <strain evidence="6">02402/16</strain>
        <tissue evidence="6">Leaf</tissue>
    </source>
</reference>
<dbReference type="InterPro" id="IPR002423">
    <property type="entry name" value="Cpn60/GroEL/TCP-1"/>
</dbReference>
<dbReference type="Gene3D" id="3.40.420.10">
    <property type="entry name" value="Ricin (A subunit), domain 1"/>
    <property type="match status" value="1"/>
</dbReference>
<dbReference type="InterPro" id="IPR027409">
    <property type="entry name" value="GroEL-like_apical_dom_sf"/>
</dbReference>
<dbReference type="SUPFAM" id="SSF56371">
    <property type="entry name" value="Ribosome inactivating proteins (RIP)"/>
    <property type="match status" value="1"/>
</dbReference>
<evidence type="ECO:0000256" key="4">
    <source>
        <dbReference type="ARBA" id="ARBA00023186"/>
    </source>
</evidence>
<comment type="similarity">
    <text evidence="1">Belongs to the TCP-1 chaperonin family.</text>
</comment>
<evidence type="ECO:0000313" key="6">
    <source>
        <dbReference type="EMBL" id="KAK1691702.1"/>
    </source>
</evidence>
<dbReference type="SUPFAM" id="SSF52029">
    <property type="entry name" value="GroEL apical domain-like"/>
    <property type="match status" value="1"/>
</dbReference>
<dbReference type="EMBL" id="JAUUTY010000001">
    <property type="protein sequence ID" value="KAK1691702.1"/>
    <property type="molecule type" value="Genomic_DNA"/>
</dbReference>
<dbReference type="Pfam" id="PF00118">
    <property type="entry name" value="Cpn60_TCP1"/>
    <property type="match status" value="1"/>
</dbReference>
<dbReference type="InterPro" id="IPR017998">
    <property type="entry name" value="Chaperone_TCP-1"/>
</dbReference>
<dbReference type="GO" id="GO:0017148">
    <property type="term" value="P:negative regulation of translation"/>
    <property type="evidence" value="ECO:0007669"/>
    <property type="project" value="InterPro"/>
</dbReference>
<evidence type="ECO:0000256" key="3">
    <source>
        <dbReference type="ARBA" id="ARBA00022840"/>
    </source>
</evidence>
<dbReference type="PANTHER" id="PTHR11353">
    <property type="entry name" value="CHAPERONIN"/>
    <property type="match status" value="1"/>
</dbReference>
<keyword evidence="4" id="KW-0143">Chaperone</keyword>